<sequence length="270" mass="30355">MAALLRAGLILGAEVLWHFCVKTYDARVDNAMPLTTERGLMTRVHKKQGDLITPNGPYSNLSNQSGNRSFQVRFSVSSNERLDDSLRNAFEGPGWPSSSHDQSLSFVFGVNLYADTGYRRRSDQFSRLSEDEVERRIWRNLQSTANNIAKAMTAYMRNADTDNHITGKAYKQELHILVRWEWLSLLVIQLTLTLVFLIWVMVLTAQLDMDVVQSSNLAELFAMHGADESTASVDEGDSIGLLGKGINTEICNDVTARLGKRSYGWKIYLG</sequence>
<reference evidence="1" key="2">
    <citation type="submission" date="2021-10" db="EMBL/GenBank/DDBJ databases">
        <authorList>
            <person name="Piombo E."/>
        </authorList>
    </citation>
    <scope>NUCLEOTIDE SEQUENCE</scope>
</reference>
<organism evidence="1 2">
    <name type="scientific">Clonostachys rosea f. rosea IK726</name>
    <dbReference type="NCBI Taxonomy" id="1349383"/>
    <lineage>
        <taxon>Eukaryota</taxon>
        <taxon>Fungi</taxon>
        <taxon>Dikarya</taxon>
        <taxon>Ascomycota</taxon>
        <taxon>Pezizomycotina</taxon>
        <taxon>Sordariomycetes</taxon>
        <taxon>Hypocreomycetidae</taxon>
        <taxon>Hypocreales</taxon>
        <taxon>Bionectriaceae</taxon>
        <taxon>Clonostachys</taxon>
    </lineage>
</organism>
<reference evidence="1" key="1">
    <citation type="submission" date="2020-04" db="EMBL/GenBank/DDBJ databases">
        <authorList>
            <person name="Broberg M."/>
        </authorList>
    </citation>
    <scope>NUCLEOTIDE SEQUENCE</scope>
</reference>
<name>A0ACA9T5T6_BIOOC</name>
<proteinExistence type="predicted"/>
<gene>
    <name evidence="1" type="ORF">CRV2_00003414</name>
</gene>
<keyword evidence="2" id="KW-1185">Reference proteome</keyword>
<comment type="caution">
    <text evidence="1">The sequence shown here is derived from an EMBL/GenBank/DDBJ whole genome shotgun (WGS) entry which is preliminary data.</text>
</comment>
<protein>
    <submittedName>
        <fullName evidence="1">Uncharacterized protein</fullName>
    </submittedName>
</protein>
<dbReference type="Proteomes" id="UP000836387">
    <property type="component" value="Unassembled WGS sequence"/>
</dbReference>
<evidence type="ECO:0000313" key="2">
    <source>
        <dbReference type="Proteomes" id="UP000836387"/>
    </source>
</evidence>
<evidence type="ECO:0000313" key="1">
    <source>
        <dbReference type="EMBL" id="CAG9936237.1"/>
    </source>
</evidence>
<accession>A0ACA9T5T6</accession>
<dbReference type="EMBL" id="CADEHS020000001">
    <property type="protein sequence ID" value="CAG9936237.1"/>
    <property type="molecule type" value="Genomic_DNA"/>
</dbReference>